<proteinExistence type="predicted"/>
<dbReference type="GO" id="GO:0071949">
    <property type="term" value="F:FAD binding"/>
    <property type="evidence" value="ECO:0007669"/>
    <property type="project" value="InterPro"/>
</dbReference>
<dbReference type="SUPFAM" id="SSF56176">
    <property type="entry name" value="FAD-binding/transporter-associated domain-like"/>
    <property type="match status" value="1"/>
</dbReference>
<keyword evidence="2" id="KW-0274">FAD</keyword>
<dbReference type="Pfam" id="PF03450">
    <property type="entry name" value="CO_deh_flav_C"/>
    <property type="match status" value="1"/>
</dbReference>
<dbReference type="InterPro" id="IPR036318">
    <property type="entry name" value="FAD-bd_PCMH-like_sf"/>
</dbReference>
<evidence type="ECO:0000256" key="2">
    <source>
        <dbReference type="ARBA" id="ARBA00022827"/>
    </source>
</evidence>
<dbReference type="SUPFAM" id="SSF55447">
    <property type="entry name" value="CO dehydrogenase flavoprotein C-terminal domain-like"/>
    <property type="match status" value="1"/>
</dbReference>
<organism evidence="5 6">
    <name type="scientific">Niallia nealsonii</name>
    <dbReference type="NCBI Taxonomy" id="115979"/>
    <lineage>
        <taxon>Bacteria</taxon>
        <taxon>Bacillati</taxon>
        <taxon>Bacillota</taxon>
        <taxon>Bacilli</taxon>
        <taxon>Bacillales</taxon>
        <taxon>Bacillaceae</taxon>
        <taxon>Niallia</taxon>
    </lineage>
</organism>
<dbReference type="Gene3D" id="3.30.465.10">
    <property type="match status" value="1"/>
</dbReference>
<dbReference type="PROSITE" id="PS51387">
    <property type="entry name" value="FAD_PCMH"/>
    <property type="match status" value="1"/>
</dbReference>
<evidence type="ECO:0000256" key="1">
    <source>
        <dbReference type="ARBA" id="ARBA00022630"/>
    </source>
</evidence>
<keyword evidence="3" id="KW-0560">Oxidoreductase</keyword>
<sequence>MVRELAQLNTGYYQTVVDIPKQLGDIKKIKREDSLFISGGTLLQLNWEAGVDRPSHLISMEMIKELHGIQIVSIDQKEFLEIGAATTLADCCEHKNILKYAPILADACKKIAAPAVRNRGTIGGNIAGKVGDSIPVLFVLEAKLRVYDGERERVIPIQEWLKTAIQQNFLYIITTILIPIKEKEKGNYFFQKVGRRESFTAAIISIAGFLKTVDKKVTIARFAIGGGAHLPQRLIEAEEILVDNSCDLLAFYKAVETSFATYSDAFVTEKYRKKVAANILFTKCQEIMEKSE</sequence>
<dbReference type="OrthoDB" id="9774454at2"/>
<evidence type="ECO:0000313" key="5">
    <source>
        <dbReference type="EMBL" id="PKG21646.1"/>
    </source>
</evidence>
<protein>
    <submittedName>
        <fullName evidence="5">Xanthine dehydrogenase</fullName>
    </submittedName>
</protein>
<dbReference type="Proteomes" id="UP000233375">
    <property type="component" value="Unassembled WGS sequence"/>
</dbReference>
<dbReference type="GO" id="GO:0016491">
    <property type="term" value="F:oxidoreductase activity"/>
    <property type="evidence" value="ECO:0007669"/>
    <property type="project" value="UniProtKB-KW"/>
</dbReference>
<dbReference type="AlphaFoldDB" id="A0A2N0YWL2"/>
<dbReference type="EMBL" id="PISE01000067">
    <property type="protein sequence ID" value="PKG21646.1"/>
    <property type="molecule type" value="Genomic_DNA"/>
</dbReference>
<dbReference type="InterPro" id="IPR036683">
    <property type="entry name" value="CO_DH_flav_C_dom_sf"/>
</dbReference>
<comment type="caution">
    <text evidence="5">The sequence shown here is derived from an EMBL/GenBank/DDBJ whole genome shotgun (WGS) entry which is preliminary data.</text>
</comment>
<evidence type="ECO:0000259" key="4">
    <source>
        <dbReference type="PROSITE" id="PS51387"/>
    </source>
</evidence>
<dbReference type="Pfam" id="PF00941">
    <property type="entry name" value="FAD_binding_5"/>
    <property type="match status" value="1"/>
</dbReference>
<accession>A0A2N0YWL2</accession>
<feature type="domain" description="FAD-binding PCMH-type" evidence="4">
    <location>
        <begin position="9"/>
        <end position="183"/>
    </location>
</feature>
<keyword evidence="6" id="KW-1185">Reference proteome</keyword>
<keyword evidence="1" id="KW-0285">Flavoprotein</keyword>
<dbReference type="InterPro" id="IPR051312">
    <property type="entry name" value="Diverse_Substr_Oxidored"/>
</dbReference>
<dbReference type="InterPro" id="IPR016169">
    <property type="entry name" value="FAD-bd_PCMH_sub2"/>
</dbReference>
<dbReference type="PANTHER" id="PTHR42659:SF2">
    <property type="entry name" value="XANTHINE DEHYDROGENASE SUBUNIT C-RELATED"/>
    <property type="match status" value="1"/>
</dbReference>
<reference evidence="5 6" key="1">
    <citation type="journal article" date="2003" name="Int. J. Syst. Evol. Microbiol.">
        <title>Bacillus nealsonii sp. nov., isolated from a spacecraft-assembly facility, whose spores are gamma-radiation resistant.</title>
        <authorList>
            <person name="Venkateswaran K."/>
            <person name="Kempf M."/>
            <person name="Chen F."/>
            <person name="Satomi M."/>
            <person name="Nicholson W."/>
            <person name="Kern R."/>
        </authorList>
    </citation>
    <scope>NUCLEOTIDE SEQUENCE [LARGE SCALE GENOMIC DNA]</scope>
    <source>
        <strain evidence="5 6">FO-92</strain>
    </source>
</reference>
<dbReference type="InterPro" id="IPR005107">
    <property type="entry name" value="CO_DH_flav_C"/>
</dbReference>
<dbReference type="Gene3D" id="3.30.390.50">
    <property type="entry name" value="CO dehydrogenase flavoprotein, C-terminal domain"/>
    <property type="match status" value="1"/>
</dbReference>
<dbReference type="PANTHER" id="PTHR42659">
    <property type="entry name" value="XANTHINE DEHYDROGENASE SUBUNIT C-RELATED"/>
    <property type="match status" value="1"/>
</dbReference>
<evidence type="ECO:0000313" key="6">
    <source>
        <dbReference type="Proteomes" id="UP000233375"/>
    </source>
</evidence>
<name>A0A2N0YWL2_9BACI</name>
<evidence type="ECO:0000256" key="3">
    <source>
        <dbReference type="ARBA" id="ARBA00023002"/>
    </source>
</evidence>
<dbReference type="SMART" id="SM01092">
    <property type="entry name" value="CO_deh_flav_C"/>
    <property type="match status" value="1"/>
</dbReference>
<dbReference type="InterPro" id="IPR002346">
    <property type="entry name" value="Mopterin_DH_FAD-bd"/>
</dbReference>
<dbReference type="InterPro" id="IPR016166">
    <property type="entry name" value="FAD-bd_PCMH"/>
</dbReference>
<gene>
    <name evidence="5" type="ORF">CWS01_21415</name>
</gene>